<evidence type="ECO:0000313" key="1">
    <source>
        <dbReference type="EMBL" id="GMH61301.1"/>
    </source>
</evidence>
<organism evidence="1 2">
    <name type="scientific">Triparma retinervis</name>
    <dbReference type="NCBI Taxonomy" id="2557542"/>
    <lineage>
        <taxon>Eukaryota</taxon>
        <taxon>Sar</taxon>
        <taxon>Stramenopiles</taxon>
        <taxon>Ochrophyta</taxon>
        <taxon>Bolidophyceae</taxon>
        <taxon>Parmales</taxon>
        <taxon>Triparmaceae</taxon>
        <taxon>Triparma</taxon>
    </lineage>
</organism>
<proteinExistence type="predicted"/>
<protein>
    <submittedName>
        <fullName evidence="1">Uncharacterized protein</fullName>
    </submittedName>
</protein>
<dbReference type="Proteomes" id="UP001165082">
    <property type="component" value="Unassembled WGS sequence"/>
</dbReference>
<name>A0A9W7A0I9_9STRA</name>
<dbReference type="AlphaFoldDB" id="A0A9W7A0I9"/>
<comment type="caution">
    <text evidence="1">The sequence shown here is derived from an EMBL/GenBank/DDBJ whole genome shotgun (WGS) entry which is preliminary data.</text>
</comment>
<dbReference type="EMBL" id="BRXZ01002402">
    <property type="protein sequence ID" value="GMH61301.1"/>
    <property type="molecule type" value="Genomic_DNA"/>
</dbReference>
<sequence>MLTEDPSQPLLVSHNLILSLNPSLSKTLEDTTKRLEKLFGFAVCVGLGWWITDGILTQVRLFRLANSSTRKD</sequence>
<gene>
    <name evidence="1" type="ORF">TrRE_jg8724</name>
</gene>
<evidence type="ECO:0000313" key="2">
    <source>
        <dbReference type="Proteomes" id="UP001165082"/>
    </source>
</evidence>
<reference evidence="1" key="1">
    <citation type="submission" date="2022-07" db="EMBL/GenBank/DDBJ databases">
        <title>Genome analysis of Parmales, a sister group of diatoms, reveals the evolutionary specialization of diatoms from phago-mixotrophs to photoautotrophs.</title>
        <authorList>
            <person name="Ban H."/>
            <person name="Sato S."/>
            <person name="Yoshikawa S."/>
            <person name="Kazumasa Y."/>
            <person name="Nakamura Y."/>
            <person name="Ichinomiya M."/>
            <person name="Saitoh K."/>
            <person name="Sato N."/>
            <person name="Blanc-Mathieu R."/>
            <person name="Endo H."/>
            <person name="Kuwata A."/>
            <person name="Ogata H."/>
        </authorList>
    </citation>
    <scope>NUCLEOTIDE SEQUENCE</scope>
</reference>
<accession>A0A9W7A0I9</accession>
<keyword evidence="2" id="KW-1185">Reference proteome</keyword>